<feature type="transmembrane region" description="Helical" evidence="1">
    <location>
        <begin position="7"/>
        <end position="24"/>
    </location>
</feature>
<dbReference type="InterPro" id="IPR036390">
    <property type="entry name" value="WH_DNA-bd_sf"/>
</dbReference>
<keyword evidence="1" id="KW-1133">Transmembrane helix</keyword>
<proteinExistence type="predicted"/>
<sequence>MRRLPREVYILVMVSIGQAFAWLARRFGLPDFSPWRDLPMELKQEELAAMCGTTRVTVTHTWASCAAWGWWRGPGAVTGSS</sequence>
<accession>A0A399EVV2</accession>
<keyword evidence="1" id="KW-0472">Membrane</keyword>
<evidence type="ECO:0000313" key="2">
    <source>
        <dbReference type="EMBL" id="RIH87803.1"/>
    </source>
</evidence>
<reference evidence="2 3" key="1">
    <citation type="submission" date="2018-08" db="EMBL/GenBank/DDBJ databases">
        <title>Meiothermus luteus KCTC 52599 genome sequencing project.</title>
        <authorList>
            <person name="Da Costa M.S."/>
            <person name="Albuquerque L."/>
            <person name="Raposo P."/>
            <person name="Froufe H.J.C."/>
            <person name="Barroso C.S."/>
            <person name="Egas C."/>
        </authorList>
    </citation>
    <scope>NUCLEOTIDE SEQUENCE [LARGE SCALE GENOMIC DNA]</scope>
    <source>
        <strain evidence="2 3">KCTC 52599</strain>
    </source>
</reference>
<keyword evidence="3" id="KW-1185">Reference proteome</keyword>
<evidence type="ECO:0000313" key="3">
    <source>
        <dbReference type="Proteomes" id="UP000265800"/>
    </source>
</evidence>
<dbReference type="OrthoDB" id="34323at2"/>
<dbReference type="EMBL" id="QWKZ01000018">
    <property type="protein sequence ID" value="RIH87803.1"/>
    <property type="molecule type" value="Genomic_DNA"/>
</dbReference>
<comment type="caution">
    <text evidence="2">The sequence shown here is derived from an EMBL/GenBank/DDBJ whole genome shotgun (WGS) entry which is preliminary data.</text>
</comment>
<name>A0A399EVV2_9DEIN</name>
<protein>
    <submittedName>
        <fullName evidence="2">Uncharacterized protein</fullName>
    </submittedName>
</protein>
<dbReference type="InterPro" id="IPR036388">
    <property type="entry name" value="WH-like_DNA-bd_sf"/>
</dbReference>
<dbReference type="AlphaFoldDB" id="A0A399EVV2"/>
<dbReference type="Gene3D" id="1.10.10.10">
    <property type="entry name" value="Winged helix-like DNA-binding domain superfamily/Winged helix DNA-binding domain"/>
    <property type="match status" value="1"/>
</dbReference>
<dbReference type="SUPFAM" id="SSF46785">
    <property type="entry name" value="Winged helix' DNA-binding domain"/>
    <property type="match status" value="1"/>
</dbReference>
<gene>
    <name evidence="2" type="ORF">Mlute_00820</name>
</gene>
<dbReference type="Proteomes" id="UP000265800">
    <property type="component" value="Unassembled WGS sequence"/>
</dbReference>
<keyword evidence="1" id="KW-0812">Transmembrane</keyword>
<organism evidence="2 3">
    <name type="scientific">Meiothermus luteus</name>
    <dbReference type="NCBI Taxonomy" id="2026184"/>
    <lineage>
        <taxon>Bacteria</taxon>
        <taxon>Thermotogati</taxon>
        <taxon>Deinococcota</taxon>
        <taxon>Deinococci</taxon>
        <taxon>Thermales</taxon>
        <taxon>Thermaceae</taxon>
        <taxon>Meiothermus</taxon>
    </lineage>
</organism>
<evidence type="ECO:0000256" key="1">
    <source>
        <dbReference type="SAM" id="Phobius"/>
    </source>
</evidence>
<dbReference type="RefSeq" id="WP_119359493.1">
    <property type="nucleotide sequence ID" value="NZ_QWKZ01000018.1"/>
</dbReference>